<feature type="region of interest" description="Disordered" evidence="1">
    <location>
        <begin position="1"/>
        <end position="122"/>
    </location>
</feature>
<evidence type="ECO:0000313" key="2">
    <source>
        <dbReference type="EMBL" id="CAA9534055.1"/>
    </source>
</evidence>
<proteinExistence type="predicted"/>
<feature type="compositionally biased region" description="Basic residues" evidence="1">
    <location>
        <begin position="112"/>
        <end position="122"/>
    </location>
</feature>
<organism evidence="2">
    <name type="scientific">uncultured Solirubrobacteraceae bacterium</name>
    <dbReference type="NCBI Taxonomy" id="1162706"/>
    <lineage>
        <taxon>Bacteria</taxon>
        <taxon>Bacillati</taxon>
        <taxon>Actinomycetota</taxon>
        <taxon>Thermoleophilia</taxon>
        <taxon>Solirubrobacterales</taxon>
        <taxon>Solirubrobacteraceae</taxon>
        <taxon>environmental samples</taxon>
    </lineage>
</organism>
<feature type="non-terminal residue" evidence="2">
    <location>
        <position position="122"/>
    </location>
</feature>
<gene>
    <name evidence="2" type="ORF">AVDCRST_MAG30-4047</name>
</gene>
<sequence length="122" mass="13030">GPGSGDGGPPRAPRADHPLERAPAAGDEGAVALRRAPAHARRHRADRRRRGRPPRPAPGAERGGRPRGPAARGRRRPRRAAGDEPRGRGHVARADRRLPAPVLRDAGARAAARPRARRRSAL</sequence>
<protein>
    <submittedName>
        <fullName evidence="2">Uncharacterized protein</fullName>
    </submittedName>
</protein>
<dbReference type="EMBL" id="CADCVS010000530">
    <property type="protein sequence ID" value="CAA9534055.1"/>
    <property type="molecule type" value="Genomic_DNA"/>
</dbReference>
<feature type="compositionally biased region" description="Basic residues" evidence="1">
    <location>
        <begin position="36"/>
        <end position="53"/>
    </location>
</feature>
<accession>A0A6J4TWH2</accession>
<name>A0A6J4TWH2_9ACTN</name>
<feature type="compositionally biased region" description="Basic and acidic residues" evidence="1">
    <location>
        <begin position="80"/>
        <end position="98"/>
    </location>
</feature>
<feature type="non-terminal residue" evidence="2">
    <location>
        <position position="1"/>
    </location>
</feature>
<dbReference type="AlphaFoldDB" id="A0A6J4TWH2"/>
<reference evidence="2" key="1">
    <citation type="submission" date="2020-02" db="EMBL/GenBank/DDBJ databases">
        <authorList>
            <person name="Meier V. D."/>
        </authorList>
    </citation>
    <scope>NUCLEOTIDE SEQUENCE</scope>
    <source>
        <strain evidence="2">AVDCRST_MAG30</strain>
    </source>
</reference>
<evidence type="ECO:0000256" key="1">
    <source>
        <dbReference type="SAM" id="MobiDB-lite"/>
    </source>
</evidence>